<keyword evidence="11 13" id="KW-0012">Acyltransferase</keyword>
<dbReference type="EMBL" id="AQQW01000003">
    <property type="protein sequence ID" value="ETW13504.1"/>
    <property type="molecule type" value="Genomic_DNA"/>
</dbReference>
<dbReference type="InterPro" id="IPR006255">
    <property type="entry name" value="SucB"/>
</dbReference>
<accession>W4HLA1</accession>
<dbReference type="PANTHER" id="PTHR43416:SF5">
    <property type="entry name" value="DIHYDROLIPOYLLYSINE-RESIDUE SUCCINYLTRANSFERASE COMPONENT OF 2-OXOGLUTARATE DEHYDROGENASE COMPLEX, MITOCHONDRIAL"/>
    <property type="match status" value="1"/>
</dbReference>
<dbReference type="NCBIfam" id="NF004309">
    <property type="entry name" value="PRK05704.1"/>
    <property type="match status" value="1"/>
</dbReference>
<evidence type="ECO:0000313" key="18">
    <source>
        <dbReference type="Proteomes" id="UP000019063"/>
    </source>
</evidence>
<dbReference type="GO" id="GO:0006099">
    <property type="term" value="P:tricarboxylic acid cycle"/>
    <property type="evidence" value="ECO:0007669"/>
    <property type="project" value="UniProtKB-UniRule"/>
</dbReference>
<dbReference type="Proteomes" id="UP000019063">
    <property type="component" value="Unassembled WGS sequence"/>
</dbReference>
<dbReference type="InterPro" id="IPR036625">
    <property type="entry name" value="E3-bd_dom_sf"/>
</dbReference>
<gene>
    <name evidence="17" type="ORF">ATO8_05726</name>
</gene>
<dbReference type="GO" id="GO:0045252">
    <property type="term" value="C:oxoglutarate dehydrogenase complex"/>
    <property type="evidence" value="ECO:0007669"/>
    <property type="project" value="UniProtKB-UniRule"/>
</dbReference>
<evidence type="ECO:0000256" key="4">
    <source>
        <dbReference type="ARBA" id="ARBA00007317"/>
    </source>
</evidence>
<dbReference type="GO" id="GO:0033512">
    <property type="term" value="P:L-lysine catabolic process to acetyl-CoA via saccharopine"/>
    <property type="evidence" value="ECO:0007669"/>
    <property type="project" value="UniProtKB-UniRule"/>
</dbReference>
<dbReference type="Pfam" id="PF00364">
    <property type="entry name" value="Biotin_lipoyl"/>
    <property type="match status" value="2"/>
</dbReference>
<evidence type="ECO:0000256" key="7">
    <source>
        <dbReference type="ARBA" id="ARBA00019511"/>
    </source>
</evidence>
<name>W4HLA1_9RHOB</name>
<comment type="cofactor">
    <cofactor evidence="1">
        <name>(R)-lipoate</name>
        <dbReference type="ChEBI" id="CHEBI:83088"/>
    </cofactor>
</comment>
<proteinExistence type="inferred from homology"/>
<dbReference type="UniPathway" id="UPA00868">
    <property type="reaction ID" value="UER00840"/>
</dbReference>
<organism evidence="17 18">
    <name type="scientific">Roseivivax marinus</name>
    <dbReference type="NCBI Taxonomy" id="1379903"/>
    <lineage>
        <taxon>Bacteria</taxon>
        <taxon>Pseudomonadati</taxon>
        <taxon>Pseudomonadota</taxon>
        <taxon>Alphaproteobacteria</taxon>
        <taxon>Rhodobacterales</taxon>
        <taxon>Roseobacteraceae</taxon>
        <taxon>Roseivivax</taxon>
    </lineage>
</organism>
<feature type="domain" description="Lipoyl-binding" evidence="15">
    <location>
        <begin position="123"/>
        <end position="198"/>
    </location>
</feature>
<feature type="compositionally biased region" description="Low complexity" evidence="14">
    <location>
        <begin position="200"/>
        <end position="211"/>
    </location>
</feature>
<feature type="region of interest" description="Disordered" evidence="14">
    <location>
        <begin position="77"/>
        <end position="120"/>
    </location>
</feature>
<dbReference type="eggNOG" id="COG0508">
    <property type="taxonomic scope" value="Bacteria"/>
</dbReference>
<dbReference type="CDD" id="cd06849">
    <property type="entry name" value="lipoyl_domain"/>
    <property type="match status" value="2"/>
</dbReference>
<evidence type="ECO:0000256" key="11">
    <source>
        <dbReference type="ARBA" id="ARBA00023315"/>
    </source>
</evidence>
<evidence type="ECO:0000256" key="2">
    <source>
        <dbReference type="ARBA" id="ARBA00004052"/>
    </source>
</evidence>
<evidence type="ECO:0000256" key="1">
    <source>
        <dbReference type="ARBA" id="ARBA00001938"/>
    </source>
</evidence>
<keyword evidence="18" id="KW-1185">Reference proteome</keyword>
<evidence type="ECO:0000259" key="16">
    <source>
        <dbReference type="PROSITE" id="PS51826"/>
    </source>
</evidence>
<dbReference type="PROSITE" id="PS00189">
    <property type="entry name" value="LIPOYL"/>
    <property type="match status" value="1"/>
</dbReference>
<comment type="pathway">
    <text evidence="3 13">Amino-acid degradation; L-lysine degradation via saccharopine pathway; glutaryl-CoA from L-lysine: step 6/6.</text>
</comment>
<feature type="region of interest" description="Disordered" evidence="14">
    <location>
        <begin position="200"/>
        <end position="316"/>
    </location>
</feature>
<dbReference type="Pfam" id="PF00198">
    <property type="entry name" value="2-oxoacid_dh"/>
    <property type="match status" value="1"/>
</dbReference>
<evidence type="ECO:0000259" key="15">
    <source>
        <dbReference type="PROSITE" id="PS50968"/>
    </source>
</evidence>
<evidence type="ECO:0000256" key="14">
    <source>
        <dbReference type="SAM" id="MobiDB-lite"/>
    </source>
</evidence>
<dbReference type="AlphaFoldDB" id="W4HLA1"/>
<dbReference type="SUPFAM" id="SSF47005">
    <property type="entry name" value="Peripheral subunit-binding domain of 2-oxo acid dehydrogenase complex"/>
    <property type="match status" value="1"/>
</dbReference>
<keyword evidence="10 13" id="KW-0450">Lipoyl</keyword>
<evidence type="ECO:0000256" key="12">
    <source>
        <dbReference type="ARBA" id="ARBA00052761"/>
    </source>
</evidence>
<evidence type="ECO:0000256" key="5">
    <source>
        <dbReference type="ARBA" id="ARBA00011666"/>
    </source>
</evidence>
<comment type="caution">
    <text evidence="17">The sequence shown here is derived from an EMBL/GenBank/DDBJ whole genome shotgun (WGS) entry which is preliminary data.</text>
</comment>
<dbReference type="PATRIC" id="fig|1317118.6.peg.1180"/>
<evidence type="ECO:0000256" key="13">
    <source>
        <dbReference type="RuleBase" id="RU361138"/>
    </source>
</evidence>
<dbReference type="FunFam" id="3.30.559.10:FF:000007">
    <property type="entry name" value="Dihydrolipoamide acetyltransferase component of pyruvate dehydrogenase complex"/>
    <property type="match status" value="1"/>
</dbReference>
<dbReference type="InterPro" id="IPR001078">
    <property type="entry name" value="2-oxoacid_DH_actylTfrase"/>
</dbReference>
<evidence type="ECO:0000256" key="9">
    <source>
        <dbReference type="ARBA" id="ARBA00022679"/>
    </source>
</evidence>
<dbReference type="Pfam" id="PF02817">
    <property type="entry name" value="E3_binding"/>
    <property type="match status" value="1"/>
</dbReference>
<keyword evidence="8 13" id="KW-0816">Tricarboxylic acid cycle</keyword>
<evidence type="ECO:0000256" key="8">
    <source>
        <dbReference type="ARBA" id="ARBA00022532"/>
    </source>
</evidence>
<keyword evidence="9 13" id="KW-0808">Transferase</keyword>
<dbReference type="InterPro" id="IPR023213">
    <property type="entry name" value="CAT-like_dom_sf"/>
</dbReference>
<dbReference type="InterPro" id="IPR011053">
    <property type="entry name" value="Single_hybrid_motif"/>
</dbReference>
<dbReference type="InterPro" id="IPR004167">
    <property type="entry name" value="PSBD"/>
</dbReference>
<feature type="domain" description="Lipoyl-binding" evidence="15">
    <location>
        <begin position="1"/>
        <end position="76"/>
    </location>
</feature>
<sequence>MTEVRVPTLGESVTEATVATWFKKPGDRVEADEMLCELETDKVTVEVPAPAAGTLSDIVAGEGETVGVDALLANIEEGGSGSGDAGSGGGTAKAEADSGETKEAPKEEVADAGGDQGDATGEKVDVMVPTLGESVSEATVSTWFKKVGDEVAADETLCELETDKVSVEVPAPSAGTLAEIVAEEGTTVEADAKIAVIAKSAAGKAGSGEAASKPKDGGDAPATPQGETQYSMPPAGNGGPGRSDVEDAPSAKKAMAEKGVSRDQVQGSGRDGRAMKEDVDRAVAAAKSQPQSDAQPKQAPRAPVAAEDESREERVKMTRLRQTIARRLKDAQNTAAMLTTYNEVDMTETMALRKEYKDLFEKKHGVRLGFMSFFTKACCHALKEVPEVNAEIDGTDIVYKKFVHMGIATGTPTGLVVPVIRDADSMSFAEIEKAIGEKGKRARDGKLSMAEMQGGTFTISNGGVYGSLMSSPILNPPQSGILGMHKIQERPMVVGGEIKIRPMMYLALSYDHRIVDGKGAVTFLVRVKEALEDPRRLLMDL</sequence>
<dbReference type="GO" id="GO:0004149">
    <property type="term" value="F:dihydrolipoyllysine-residue succinyltransferase activity"/>
    <property type="evidence" value="ECO:0007669"/>
    <property type="project" value="UniProtKB-UniRule"/>
</dbReference>
<dbReference type="NCBIfam" id="TIGR01347">
    <property type="entry name" value="sucB"/>
    <property type="match status" value="1"/>
</dbReference>
<comment type="function">
    <text evidence="2 13">E2 component of the 2-oxoglutarate dehydrogenase (OGDH) complex which catalyzes the second step in the conversion of 2-oxoglutarate to succinyl-CoA and CO(2).</text>
</comment>
<feature type="domain" description="Peripheral subunit-binding (PSBD)" evidence="16">
    <location>
        <begin position="246"/>
        <end position="283"/>
    </location>
</feature>
<dbReference type="InterPro" id="IPR050537">
    <property type="entry name" value="2-oxoacid_dehydrogenase"/>
</dbReference>
<evidence type="ECO:0000256" key="10">
    <source>
        <dbReference type="ARBA" id="ARBA00022823"/>
    </source>
</evidence>
<feature type="compositionally biased region" description="Basic and acidic residues" evidence="14">
    <location>
        <begin position="94"/>
        <end position="109"/>
    </location>
</feature>
<dbReference type="InterPro" id="IPR000089">
    <property type="entry name" value="Biotin_lipoyl"/>
</dbReference>
<protein>
    <recommendedName>
        <fullName evidence="7 13">Dihydrolipoyllysine-residue succinyltransferase component of 2-oxoglutarate dehydrogenase complex</fullName>
        <ecNumber evidence="6 13">2.3.1.61</ecNumber>
    </recommendedName>
    <alternativeName>
        <fullName evidence="13">2-oxoglutarate dehydrogenase complex component E2</fullName>
    </alternativeName>
</protein>
<dbReference type="PANTHER" id="PTHR43416">
    <property type="entry name" value="DIHYDROLIPOYLLYSINE-RESIDUE SUCCINYLTRANSFERASE COMPONENT OF 2-OXOGLUTARATE DEHYDROGENASE COMPLEX, MITOCHONDRIAL-RELATED"/>
    <property type="match status" value="1"/>
</dbReference>
<evidence type="ECO:0000256" key="6">
    <source>
        <dbReference type="ARBA" id="ARBA00012945"/>
    </source>
</evidence>
<dbReference type="PROSITE" id="PS51826">
    <property type="entry name" value="PSBD"/>
    <property type="match status" value="1"/>
</dbReference>
<reference evidence="17 18" key="1">
    <citation type="journal article" date="2014" name="Antonie Van Leeuwenhoek">
        <title>Roseivivax atlanticus sp. nov., isolated from surface seawater of the Atlantic Ocean.</title>
        <authorList>
            <person name="Li G."/>
            <person name="Lai Q."/>
            <person name="Liu X."/>
            <person name="Sun F."/>
            <person name="Shao Z."/>
        </authorList>
    </citation>
    <scope>NUCLEOTIDE SEQUENCE [LARGE SCALE GENOMIC DNA]</scope>
    <source>
        <strain evidence="17 18">22II-s10s</strain>
    </source>
</reference>
<comment type="catalytic activity">
    <reaction evidence="12 13">
        <text>N(6)-[(R)-dihydrolipoyl]-L-lysyl-[protein] + succinyl-CoA = N(6)-[(R)-S(8)-succinyldihydrolipoyl]-L-lysyl-[protein] + CoA</text>
        <dbReference type="Rhea" id="RHEA:15213"/>
        <dbReference type="Rhea" id="RHEA-COMP:10475"/>
        <dbReference type="Rhea" id="RHEA-COMP:20092"/>
        <dbReference type="ChEBI" id="CHEBI:57287"/>
        <dbReference type="ChEBI" id="CHEBI:57292"/>
        <dbReference type="ChEBI" id="CHEBI:83100"/>
        <dbReference type="ChEBI" id="CHEBI:83120"/>
        <dbReference type="EC" id="2.3.1.61"/>
    </reaction>
</comment>
<feature type="compositionally biased region" description="Gly residues" evidence="14">
    <location>
        <begin position="78"/>
        <end position="91"/>
    </location>
</feature>
<dbReference type="RefSeq" id="WP_043842827.1">
    <property type="nucleotide sequence ID" value="NZ_AQQW01000003.1"/>
</dbReference>
<comment type="subunit">
    <text evidence="5">Forms a 24-polypeptide structural core with octahedral symmetry. Part of the 2-oxoglutarate dehydrogenase (OGDH) complex composed of E1 (2-oxoglutarate dehydrogenase), E2 (dihydrolipoamide succinyltransferase) and E3 (dihydrolipoamide dehydrogenase); the complex contains multiple copies of the three enzymatic components (E1, E2 and E3).</text>
</comment>
<dbReference type="GO" id="GO:0005829">
    <property type="term" value="C:cytosol"/>
    <property type="evidence" value="ECO:0007669"/>
    <property type="project" value="TreeGrafter"/>
</dbReference>
<dbReference type="EC" id="2.3.1.61" evidence="6 13"/>
<dbReference type="SUPFAM" id="SSF52777">
    <property type="entry name" value="CoA-dependent acyltransferases"/>
    <property type="match status" value="1"/>
</dbReference>
<evidence type="ECO:0000256" key="3">
    <source>
        <dbReference type="ARBA" id="ARBA00005145"/>
    </source>
</evidence>
<feature type="compositionally biased region" description="Basic and acidic residues" evidence="14">
    <location>
        <begin position="270"/>
        <end position="281"/>
    </location>
</feature>
<evidence type="ECO:0000313" key="17">
    <source>
        <dbReference type="EMBL" id="ETW13504.1"/>
    </source>
</evidence>
<dbReference type="PROSITE" id="PS50968">
    <property type="entry name" value="BIOTINYL_LIPOYL"/>
    <property type="match status" value="2"/>
</dbReference>
<comment type="similarity">
    <text evidence="4 13">Belongs to the 2-oxoacid dehydrogenase family.</text>
</comment>
<dbReference type="SUPFAM" id="SSF51230">
    <property type="entry name" value="Single hybrid motif"/>
    <property type="match status" value="2"/>
</dbReference>
<dbReference type="Gene3D" id="3.30.559.10">
    <property type="entry name" value="Chloramphenicol acetyltransferase-like domain"/>
    <property type="match status" value="1"/>
</dbReference>
<dbReference type="Gene3D" id="4.10.320.10">
    <property type="entry name" value="E3-binding domain"/>
    <property type="match status" value="1"/>
</dbReference>
<dbReference type="InterPro" id="IPR003016">
    <property type="entry name" value="2-oxoA_DH_lipoyl-BS"/>
</dbReference>
<dbReference type="Gene3D" id="2.40.50.100">
    <property type="match status" value="2"/>
</dbReference>
<dbReference type="STRING" id="1379903.ATO8_05726"/>